<feature type="compositionally biased region" description="Basic and acidic residues" evidence="10">
    <location>
        <begin position="16"/>
        <end position="26"/>
    </location>
</feature>
<evidence type="ECO:0000313" key="12">
    <source>
        <dbReference type="Proteomes" id="UP000094527"/>
    </source>
</evidence>
<comment type="subunit">
    <text evidence="8">Component of the translation initiation factor 2B (eIF2B) complex which is a heterodecamer of two sets of five different subunits: alpha, beta, gamma, delta and epsilon. Subunits alpha, beta and delta comprise a regulatory subcomplex and subunits epsilon and gamma comprise a catalytic subcomplex. Within the complex, the hexameric regulatory complex resides at the center, with the two heterodimeric catalytic subcomplexes bound on opposite sides.</text>
</comment>
<dbReference type="InterPro" id="IPR042529">
    <property type="entry name" value="IF_2B-like_C"/>
</dbReference>
<keyword evidence="3" id="KW-0963">Cytoplasm</keyword>
<organism evidence="11 12">
    <name type="scientific">Orchesella cincta</name>
    <name type="common">Springtail</name>
    <name type="synonym">Podura cincta</name>
    <dbReference type="NCBI Taxonomy" id="48709"/>
    <lineage>
        <taxon>Eukaryota</taxon>
        <taxon>Metazoa</taxon>
        <taxon>Ecdysozoa</taxon>
        <taxon>Arthropoda</taxon>
        <taxon>Hexapoda</taxon>
        <taxon>Collembola</taxon>
        <taxon>Entomobryomorpha</taxon>
        <taxon>Entomobryoidea</taxon>
        <taxon>Orchesellidae</taxon>
        <taxon>Orchesellinae</taxon>
        <taxon>Orchesella</taxon>
    </lineage>
</organism>
<protein>
    <recommendedName>
        <fullName evidence="6">Translation initiation factor eIF2B subunit delta</fullName>
    </recommendedName>
    <alternativeName>
        <fullName evidence="7">eIF2B GDP-GTP exchange factor subunit delta</fullName>
    </alternativeName>
</protein>
<evidence type="ECO:0000256" key="9">
    <source>
        <dbReference type="RuleBase" id="RU003814"/>
    </source>
</evidence>
<evidence type="ECO:0000256" key="2">
    <source>
        <dbReference type="ARBA" id="ARBA00007251"/>
    </source>
</evidence>
<evidence type="ECO:0000256" key="3">
    <source>
        <dbReference type="ARBA" id="ARBA00022490"/>
    </source>
</evidence>
<dbReference type="OrthoDB" id="10254737at2759"/>
<dbReference type="Proteomes" id="UP000094527">
    <property type="component" value="Unassembled WGS sequence"/>
</dbReference>
<keyword evidence="5" id="KW-0648">Protein biosynthesis</keyword>
<keyword evidence="4 11" id="KW-0396">Initiation factor</keyword>
<dbReference type="GO" id="GO:0005829">
    <property type="term" value="C:cytosol"/>
    <property type="evidence" value="ECO:0007669"/>
    <property type="project" value="UniProtKB-SubCell"/>
</dbReference>
<gene>
    <name evidence="11" type="ORF">Ocin01_19304</name>
</gene>
<dbReference type="InterPro" id="IPR000649">
    <property type="entry name" value="IF-2B-related"/>
</dbReference>
<dbReference type="InterPro" id="IPR027363">
    <property type="entry name" value="M1Pi_N"/>
</dbReference>
<proteinExistence type="inferred from homology"/>
<dbReference type="SUPFAM" id="SSF100950">
    <property type="entry name" value="NagB/RpiA/CoA transferase-like"/>
    <property type="match status" value="1"/>
</dbReference>
<dbReference type="EMBL" id="LJIJ01005456">
    <property type="protein sequence ID" value="ODM87378.1"/>
    <property type="molecule type" value="Genomic_DNA"/>
</dbReference>
<keyword evidence="12" id="KW-1185">Reference proteome</keyword>
<name>A0A1D2M329_ORCCI</name>
<dbReference type="OMA" id="QPFRAVH"/>
<comment type="similarity">
    <text evidence="2 9">Belongs to the eIF-2B alpha/beta/delta subunits family.</text>
</comment>
<dbReference type="Gene3D" id="3.40.50.10470">
    <property type="entry name" value="Translation initiation factor eif-2b, domain 2"/>
    <property type="match status" value="1"/>
</dbReference>
<feature type="region of interest" description="Disordered" evidence="10">
    <location>
        <begin position="1"/>
        <end position="48"/>
    </location>
</feature>
<evidence type="ECO:0000313" key="11">
    <source>
        <dbReference type="EMBL" id="ODM87378.1"/>
    </source>
</evidence>
<dbReference type="Gene3D" id="1.20.120.420">
    <property type="entry name" value="translation initiation factor eif-2b, domain 1"/>
    <property type="match status" value="1"/>
</dbReference>
<dbReference type="AlphaFoldDB" id="A0A1D2M329"/>
<dbReference type="Pfam" id="PF01008">
    <property type="entry name" value="IF-2B"/>
    <property type="match status" value="1"/>
</dbReference>
<reference evidence="11 12" key="1">
    <citation type="journal article" date="2016" name="Genome Biol. Evol.">
        <title>Gene Family Evolution Reflects Adaptation to Soil Environmental Stressors in the Genome of the Collembolan Orchesella cincta.</title>
        <authorList>
            <person name="Faddeeva-Vakhrusheva A."/>
            <person name="Derks M.F."/>
            <person name="Anvar S.Y."/>
            <person name="Agamennone V."/>
            <person name="Suring W."/>
            <person name="Smit S."/>
            <person name="van Straalen N.M."/>
            <person name="Roelofs D."/>
        </authorList>
    </citation>
    <scope>NUCLEOTIDE SEQUENCE [LARGE SCALE GENOMIC DNA]</scope>
    <source>
        <tissue evidence="11">Mixed pool</tissue>
    </source>
</reference>
<evidence type="ECO:0000256" key="6">
    <source>
        <dbReference type="ARBA" id="ARBA00044147"/>
    </source>
</evidence>
<dbReference type="PANTHER" id="PTHR10233">
    <property type="entry name" value="TRANSLATION INITIATION FACTOR EIF-2B"/>
    <property type="match status" value="1"/>
</dbReference>
<dbReference type="PANTHER" id="PTHR10233:SF14">
    <property type="entry name" value="TRANSLATION INITIATION FACTOR EIF-2B SUBUNIT DELTA"/>
    <property type="match status" value="1"/>
</dbReference>
<evidence type="ECO:0000256" key="7">
    <source>
        <dbReference type="ARBA" id="ARBA00044356"/>
    </source>
</evidence>
<evidence type="ECO:0000256" key="10">
    <source>
        <dbReference type="SAM" id="MobiDB-lite"/>
    </source>
</evidence>
<evidence type="ECO:0000256" key="8">
    <source>
        <dbReference type="ARBA" id="ARBA00046432"/>
    </source>
</evidence>
<comment type="subcellular location">
    <subcellularLocation>
        <location evidence="1">Cytoplasm</location>
        <location evidence="1">Cytosol</location>
    </subcellularLocation>
</comment>
<dbReference type="STRING" id="48709.A0A1D2M329"/>
<dbReference type="GO" id="GO:0003743">
    <property type="term" value="F:translation initiation factor activity"/>
    <property type="evidence" value="ECO:0007669"/>
    <property type="project" value="UniProtKB-KW"/>
</dbReference>
<evidence type="ECO:0000256" key="4">
    <source>
        <dbReference type="ARBA" id="ARBA00022540"/>
    </source>
</evidence>
<evidence type="ECO:0000256" key="1">
    <source>
        <dbReference type="ARBA" id="ARBA00004514"/>
    </source>
</evidence>
<dbReference type="InterPro" id="IPR037171">
    <property type="entry name" value="NagB/RpiA_transferase-like"/>
</dbReference>
<accession>A0A1D2M329</accession>
<evidence type="ECO:0000256" key="5">
    <source>
        <dbReference type="ARBA" id="ARBA00022917"/>
    </source>
</evidence>
<sequence>MDCKEDSKSNSGGPPAEDKSRDDVRAQRKPNGWQKQPGRAKPKKESVLQLSTTPNRLPEQISCCSAEASPPLHPLFHSIAIKISNNVIRGANSRCVKLLGAIKDFVQSYELPPGTSWKHSLSADLKASMDLLKTQCPFAISMSNSLDFVLSSLHNMNEGEDRSVNDLKGDLLKMIDQYVEEKVEKAVEAIVIYGLEKIAPGDKIMVYSITEAVIALLLKAAENGIHFELIVIQTPESMEEISELLNKLKNPILNKVIEVNSVNFSNALYRMVHCTKLLLGGHGLFTNGGVLAQAGSGQLALLAATYNKPALFLCETFKFCDRSPLDLFSLDEFISGAMWNQNQPENSKNDEEPFEPKIMFDVTPSTLVTVVITDIDMLPSNSVPVVLRVQEGRSLVKNAS</sequence>
<comment type="caution">
    <text evidence="11">The sequence shown here is derived from an EMBL/GenBank/DDBJ whole genome shotgun (WGS) entry which is preliminary data.</text>
</comment>